<evidence type="ECO:0000313" key="3">
    <source>
        <dbReference type="Proteomes" id="UP000266691"/>
    </source>
</evidence>
<dbReference type="OrthoDB" id="6400584at2"/>
<gene>
    <name evidence="1" type="ORF">D2V05_05925</name>
    <name evidence="2" type="ORF">FQ017_05885</name>
</gene>
<comment type="caution">
    <text evidence="1">The sequence shown here is derived from an EMBL/GenBank/DDBJ whole genome shotgun (WGS) entry which is preliminary data.</text>
</comment>
<keyword evidence="4" id="KW-1185">Reference proteome</keyword>
<evidence type="ECO:0000313" key="1">
    <source>
        <dbReference type="EMBL" id="RIV46096.1"/>
    </source>
</evidence>
<reference evidence="2 4" key="2">
    <citation type="submission" date="2019-07" db="EMBL/GenBank/DDBJ databases">
        <title>Draft genome of two Muricauda strains isolated from deep sea.</title>
        <authorList>
            <person name="Sun C."/>
        </authorList>
    </citation>
    <scope>NUCLEOTIDE SEQUENCE [LARGE SCALE GENOMIC DNA]</scope>
    <source>
        <strain evidence="2 4">72</strain>
    </source>
</reference>
<protein>
    <submittedName>
        <fullName evidence="1">Uncharacterized protein</fullName>
    </submittedName>
</protein>
<dbReference type="EMBL" id="QXFI01000013">
    <property type="protein sequence ID" value="RIV46096.1"/>
    <property type="molecule type" value="Genomic_DNA"/>
</dbReference>
<dbReference type="Proteomes" id="UP000266691">
    <property type="component" value="Unassembled WGS sequence"/>
</dbReference>
<dbReference type="AlphaFoldDB" id="A0A3A1NJN2"/>
<dbReference type="EMBL" id="VNWK01000013">
    <property type="protein sequence ID" value="TXJ98872.1"/>
    <property type="molecule type" value="Genomic_DNA"/>
</dbReference>
<accession>A0A3A1NJN2</accession>
<dbReference type="Proteomes" id="UP000321621">
    <property type="component" value="Unassembled WGS sequence"/>
</dbReference>
<organism evidence="1 3">
    <name type="scientific">Flagellimonas pelagia</name>
    <dbReference type="NCBI Taxonomy" id="2306998"/>
    <lineage>
        <taxon>Bacteria</taxon>
        <taxon>Pseudomonadati</taxon>
        <taxon>Bacteroidota</taxon>
        <taxon>Flavobacteriia</taxon>
        <taxon>Flavobacteriales</taxon>
        <taxon>Flavobacteriaceae</taxon>
        <taxon>Flagellimonas</taxon>
    </lineage>
</organism>
<name>A0A3A1NJN2_9FLAO</name>
<evidence type="ECO:0000313" key="2">
    <source>
        <dbReference type="EMBL" id="TXJ98872.1"/>
    </source>
</evidence>
<reference evidence="1 3" key="1">
    <citation type="submission" date="2018-08" db="EMBL/GenBank/DDBJ databases">
        <title>Proposal of Muricauda 72 sp.nov. and Muricauda NH166 sp.nov., isolated from seawater.</title>
        <authorList>
            <person name="Cheng H."/>
            <person name="Wu Y.-H."/>
            <person name="Guo L.-L."/>
            <person name="Xu X.-W."/>
        </authorList>
    </citation>
    <scope>NUCLEOTIDE SEQUENCE [LARGE SCALE GENOMIC DNA]</scope>
    <source>
        <strain evidence="1 3">72</strain>
    </source>
</reference>
<proteinExistence type="predicted"/>
<evidence type="ECO:0000313" key="4">
    <source>
        <dbReference type="Proteomes" id="UP000321621"/>
    </source>
</evidence>
<dbReference type="RefSeq" id="WP_119646626.1">
    <property type="nucleotide sequence ID" value="NZ_QXFI01000013.1"/>
</dbReference>
<sequence>MKTNFDIEENYAVTLNGVHIDLHNNFEFCEISESENMVEVDFVKSNGNWVHENEFKRLKFCHKNVSFKNTLEGDNTEFPEDENILSVISFFPKTLRDINDGFRRNSKPDENDDIILSF</sequence>